<evidence type="ECO:0000259" key="1">
    <source>
        <dbReference type="Pfam" id="PF24968"/>
    </source>
</evidence>
<evidence type="ECO:0000313" key="3">
    <source>
        <dbReference type="Proteomes" id="UP000781932"/>
    </source>
</evidence>
<keyword evidence="3" id="KW-1185">Reference proteome</keyword>
<dbReference type="Proteomes" id="UP000781932">
    <property type="component" value="Unassembled WGS sequence"/>
</dbReference>
<accession>A0A9P6I3H8</accession>
<dbReference type="EMBL" id="JAATWM020000022">
    <property type="protein sequence ID" value="KAF9875364.1"/>
    <property type="molecule type" value="Genomic_DNA"/>
</dbReference>
<evidence type="ECO:0000313" key="2">
    <source>
        <dbReference type="EMBL" id="KAF9875364.1"/>
    </source>
</evidence>
<proteinExistence type="predicted"/>
<organism evidence="2 3">
    <name type="scientific">Colletotrichum karsti</name>
    <dbReference type="NCBI Taxonomy" id="1095194"/>
    <lineage>
        <taxon>Eukaryota</taxon>
        <taxon>Fungi</taxon>
        <taxon>Dikarya</taxon>
        <taxon>Ascomycota</taxon>
        <taxon>Pezizomycotina</taxon>
        <taxon>Sordariomycetes</taxon>
        <taxon>Hypocreomycetidae</taxon>
        <taxon>Glomerellales</taxon>
        <taxon>Glomerellaceae</taxon>
        <taxon>Colletotrichum</taxon>
        <taxon>Colletotrichum boninense species complex</taxon>
    </lineage>
</organism>
<reference evidence="2" key="2">
    <citation type="submission" date="2020-11" db="EMBL/GenBank/DDBJ databases">
        <title>Whole genome sequencing of Colletotrichum sp.</title>
        <authorList>
            <person name="Li H."/>
        </authorList>
    </citation>
    <scope>NUCLEOTIDE SEQUENCE</scope>
    <source>
        <strain evidence="2">CkLH20</strain>
    </source>
</reference>
<dbReference type="RefSeq" id="XP_038744825.1">
    <property type="nucleotide sequence ID" value="XM_038889901.1"/>
</dbReference>
<gene>
    <name evidence="2" type="ORF">CkaCkLH20_07184</name>
</gene>
<dbReference type="OrthoDB" id="3527137at2759"/>
<dbReference type="GeneID" id="62162975"/>
<dbReference type="Pfam" id="PF24968">
    <property type="entry name" value="DUF7770"/>
    <property type="match status" value="1"/>
</dbReference>
<dbReference type="AlphaFoldDB" id="A0A9P6I3H8"/>
<comment type="caution">
    <text evidence="2">The sequence shown here is derived from an EMBL/GenBank/DDBJ whole genome shotgun (WGS) entry which is preliminary data.</text>
</comment>
<feature type="domain" description="DUF7770" evidence="1">
    <location>
        <begin position="54"/>
        <end position="211"/>
    </location>
</feature>
<name>A0A9P6I3H8_9PEZI</name>
<sequence>MTASTQSGSIDQGAGAATAQHFSFFQPPPFDPVQCIPKKDRDQIFGFAVSEANVVAHEPLANGGNHWTFYLTVASKSLGSDERRLVQLDCTPSGMPAGGGGSGSKVNIVVSLLDDQKFSRAQCICRMSIRELVTVDDFVDVITKHGRHKYVFDDKGRGCKKWVADQMNLFLETGVFVQEYDVKNAKKDMMFQWDNFQRVGDHSDWAVGVYYQ</sequence>
<dbReference type="InterPro" id="IPR056672">
    <property type="entry name" value="DUF7770"/>
</dbReference>
<reference evidence="2" key="1">
    <citation type="submission" date="2020-03" db="EMBL/GenBank/DDBJ databases">
        <authorList>
            <person name="He L."/>
        </authorList>
    </citation>
    <scope>NUCLEOTIDE SEQUENCE</scope>
    <source>
        <strain evidence="2">CkLH20</strain>
    </source>
</reference>
<protein>
    <recommendedName>
        <fullName evidence="1">DUF7770 domain-containing protein</fullName>
    </recommendedName>
</protein>